<organism evidence="2">
    <name type="scientific">Tanacetum cinerariifolium</name>
    <name type="common">Dalmatian daisy</name>
    <name type="synonym">Chrysanthemum cinerariifolium</name>
    <dbReference type="NCBI Taxonomy" id="118510"/>
    <lineage>
        <taxon>Eukaryota</taxon>
        <taxon>Viridiplantae</taxon>
        <taxon>Streptophyta</taxon>
        <taxon>Embryophyta</taxon>
        <taxon>Tracheophyta</taxon>
        <taxon>Spermatophyta</taxon>
        <taxon>Magnoliopsida</taxon>
        <taxon>eudicotyledons</taxon>
        <taxon>Gunneridae</taxon>
        <taxon>Pentapetalae</taxon>
        <taxon>asterids</taxon>
        <taxon>campanulids</taxon>
        <taxon>Asterales</taxon>
        <taxon>Asteraceae</taxon>
        <taxon>Asteroideae</taxon>
        <taxon>Anthemideae</taxon>
        <taxon>Anthemidinae</taxon>
        <taxon>Tanacetum</taxon>
    </lineage>
</organism>
<dbReference type="EMBL" id="BKCJ011108176">
    <property type="protein sequence ID" value="GFC87017.1"/>
    <property type="molecule type" value="Genomic_DNA"/>
</dbReference>
<dbReference type="AlphaFoldDB" id="A0A699RPI7"/>
<gene>
    <name evidence="2" type="ORF">Tci_858987</name>
</gene>
<feature type="coiled-coil region" evidence="1">
    <location>
        <begin position="57"/>
        <end position="84"/>
    </location>
</feature>
<evidence type="ECO:0000256" key="1">
    <source>
        <dbReference type="SAM" id="Coils"/>
    </source>
</evidence>
<proteinExistence type="predicted"/>
<accession>A0A699RPI7</accession>
<reference evidence="2" key="1">
    <citation type="journal article" date="2019" name="Sci. Rep.">
        <title>Draft genome of Tanacetum cinerariifolium, the natural source of mosquito coil.</title>
        <authorList>
            <person name="Yamashiro T."/>
            <person name="Shiraishi A."/>
            <person name="Satake H."/>
            <person name="Nakayama K."/>
        </authorList>
    </citation>
    <scope>NUCLEOTIDE SEQUENCE</scope>
</reference>
<protein>
    <recommendedName>
        <fullName evidence="3">Eukaryotic translation initiation factor 3 subunit G N-terminal domain-containing protein</fullName>
    </recommendedName>
</protein>
<keyword evidence="1" id="KW-0175">Coiled coil</keyword>
<comment type="caution">
    <text evidence="2">The sequence shown here is derived from an EMBL/GenBank/DDBJ whole genome shotgun (WGS) entry which is preliminary data.</text>
</comment>
<evidence type="ECO:0008006" key="3">
    <source>
        <dbReference type="Google" id="ProtNLM"/>
    </source>
</evidence>
<sequence>MKEVILFYNGLNVLTRQILKSKGAIPNKTSAYAKIVIQEMTEYSQKWHNGTSSKSRSTETSDKLATLQDQLNNFKREIKKVNEKVYVAQVRCELCKGPHYPKDCQLKEEWNALEEAYYT</sequence>
<name>A0A699RPI7_TANCI</name>
<evidence type="ECO:0000313" key="2">
    <source>
        <dbReference type="EMBL" id="GFC87017.1"/>
    </source>
</evidence>